<protein>
    <submittedName>
        <fullName evidence="2">Uncharacterized protein</fullName>
    </submittedName>
</protein>
<accession>A0A9P6Q792</accession>
<comment type="caution">
    <text evidence="2">The sequence shown here is derived from an EMBL/GenBank/DDBJ whole genome shotgun (WGS) entry which is preliminary data.</text>
</comment>
<sequence>MISAPINPPPPTTAATWLGFDPLNQLSHLYPQRHHHQQRQEQGQSPPMGYYYSYAYGSQTHPHLNAVPHLVQTLNPVPFVKYPDMAPSTAAATTTGRSMSIPISPDPHIYAYATTEQSGGLEIVEAAWPQQQQQNDSFTPTHAMQMVQQQRLQQQCHYAPVQGPASQRLSPIQAMSQQSFVKQQQQLENQQAPPKPRLEELLPQQQQQQQQQKAQPQNLDQVRYPIAALLPSLPQCMDQDGVQPFSPVSSNNSNTGRGNEIGSGSGSGRGNNSQQGSSGNGGVSGSGNGSDSCRSRSRSMTLSQSRDEGVVVSIEDPPLNISNESGSWSSSSENPIGVGFRKLSAETLSGTGTRARSDAVLVATMAMETAASNVGGTSASMDTSTQSVLGGGSRAERNRRRREKSVSPSYSANTSSSSPSTSSSRRRSGGDSNSSNSQCRQSRHFRPNPPQQQQQQTQQRNIGSSSGDGGGGDDRSNDGPRSIGNGSWRGGSSGSMSSGNGSGIQSGSGNDTGDHSADRSSDKYRHQGIGGNRRKHKNKSRSSRLSRHPVNPSVADTTSGGGEGDSNREVDGVRQASNDTLSTSSYNGRGGSGGNNVAKNKDRFNRKGKGNSNNAPASSVAPAATIAPQQ</sequence>
<feature type="compositionally biased region" description="Low complexity" evidence="1">
    <location>
        <begin position="322"/>
        <end position="334"/>
    </location>
</feature>
<feature type="compositionally biased region" description="Low complexity" evidence="1">
    <location>
        <begin position="451"/>
        <end position="465"/>
    </location>
</feature>
<evidence type="ECO:0000256" key="1">
    <source>
        <dbReference type="SAM" id="MobiDB-lite"/>
    </source>
</evidence>
<dbReference type="EMBL" id="JAAAJA010000154">
    <property type="protein sequence ID" value="KAG0260450.1"/>
    <property type="molecule type" value="Genomic_DNA"/>
</dbReference>
<feature type="region of interest" description="Disordered" evidence="1">
    <location>
        <begin position="237"/>
        <end position="334"/>
    </location>
</feature>
<feature type="compositionally biased region" description="Gly residues" evidence="1">
    <location>
        <begin position="278"/>
        <end position="288"/>
    </location>
</feature>
<dbReference type="Proteomes" id="UP000726737">
    <property type="component" value="Unassembled WGS sequence"/>
</dbReference>
<feature type="compositionally biased region" description="Low complexity" evidence="1">
    <location>
        <begin position="406"/>
        <end position="423"/>
    </location>
</feature>
<feature type="region of interest" description="Disordered" evidence="1">
    <location>
        <begin position="371"/>
        <end position="630"/>
    </location>
</feature>
<proteinExistence type="predicted"/>
<feature type="compositionally biased region" description="Basic and acidic residues" evidence="1">
    <location>
        <begin position="512"/>
        <end position="525"/>
    </location>
</feature>
<feature type="compositionally biased region" description="Low complexity" evidence="1">
    <location>
        <begin position="430"/>
        <end position="440"/>
    </location>
</feature>
<feature type="compositionally biased region" description="Low complexity" evidence="1">
    <location>
        <begin position="173"/>
        <end position="192"/>
    </location>
</feature>
<feature type="compositionally biased region" description="Basic residues" evidence="1">
    <location>
        <begin position="532"/>
        <end position="547"/>
    </location>
</feature>
<feature type="compositionally biased region" description="Polar residues" evidence="1">
    <location>
        <begin position="371"/>
        <end position="388"/>
    </location>
</feature>
<evidence type="ECO:0000313" key="2">
    <source>
        <dbReference type="EMBL" id="KAG0260450.1"/>
    </source>
</evidence>
<keyword evidence="3" id="KW-1185">Reference proteome</keyword>
<feature type="region of interest" description="Disordered" evidence="1">
    <location>
        <begin position="161"/>
        <end position="193"/>
    </location>
</feature>
<feature type="compositionally biased region" description="Polar residues" evidence="1">
    <location>
        <begin position="246"/>
        <end position="255"/>
    </location>
</feature>
<feature type="compositionally biased region" description="Low complexity" evidence="1">
    <location>
        <begin position="611"/>
        <end position="630"/>
    </location>
</feature>
<evidence type="ECO:0000313" key="3">
    <source>
        <dbReference type="Proteomes" id="UP000726737"/>
    </source>
</evidence>
<dbReference type="AlphaFoldDB" id="A0A9P6Q792"/>
<feature type="compositionally biased region" description="Gly residues" evidence="1">
    <location>
        <begin position="259"/>
        <end position="269"/>
    </location>
</feature>
<organism evidence="2 3">
    <name type="scientific">Mortierella polycephala</name>
    <dbReference type="NCBI Taxonomy" id="41804"/>
    <lineage>
        <taxon>Eukaryota</taxon>
        <taxon>Fungi</taxon>
        <taxon>Fungi incertae sedis</taxon>
        <taxon>Mucoromycota</taxon>
        <taxon>Mortierellomycotina</taxon>
        <taxon>Mortierellomycetes</taxon>
        <taxon>Mortierellales</taxon>
        <taxon>Mortierellaceae</taxon>
        <taxon>Mortierella</taxon>
    </lineage>
</organism>
<gene>
    <name evidence="2" type="ORF">BG011_001886</name>
</gene>
<name>A0A9P6Q792_9FUNG</name>
<reference evidence="2" key="1">
    <citation type="journal article" date="2020" name="Fungal Divers.">
        <title>Resolving the Mortierellaceae phylogeny through synthesis of multi-gene phylogenetics and phylogenomics.</title>
        <authorList>
            <person name="Vandepol N."/>
            <person name="Liber J."/>
            <person name="Desiro A."/>
            <person name="Na H."/>
            <person name="Kennedy M."/>
            <person name="Barry K."/>
            <person name="Grigoriev I.V."/>
            <person name="Miller A.N."/>
            <person name="O'Donnell K."/>
            <person name="Stajich J.E."/>
            <person name="Bonito G."/>
        </authorList>
    </citation>
    <scope>NUCLEOTIDE SEQUENCE</scope>
    <source>
        <strain evidence="2">KOD948</strain>
    </source>
</reference>